<dbReference type="AlphaFoldDB" id="V6EYU2"/>
<sequence length="97" mass="10154">MVGVQQDGMAPVSGHHLGQVAVTLSVANDHASLPIAYRLYLPEGWASDPARRHRAGVPDDVTFRTKPQIALEQVRAALAEGVAPGVVLADAGYGVDT</sequence>
<dbReference type="STRING" id="1430440.MGMSRv2__0011"/>
<dbReference type="eggNOG" id="COG5659">
    <property type="taxonomic scope" value="Bacteria"/>
</dbReference>
<keyword evidence="3" id="KW-1185">Reference proteome</keyword>
<evidence type="ECO:0000259" key="1">
    <source>
        <dbReference type="Pfam" id="PF13546"/>
    </source>
</evidence>
<evidence type="ECO:0000313" key="3">
    <source>
        <dbReference type="Proteomes" id="UP000018922"/>
    </source>
</evidence>
<evidence type="ECO:0000313" key="2">
    <source>
        <dbReference type="EMBL" id="CDK97226.1"/>
    </source>
</evidence>
<dbReference type="PANTHER" id="PTHR33627:SF1">
    <property type="entry name" value="TRANSPOSASE"/>
    <property type="match status" value="1"/>
</dbReference>
<accession>V6EYU2</accession>
<dbReference type="InterPro" id="IPR038721">
    <property type="entry name" value="IS701-like_DDE_dom"/>
</dbReference>
<dbReference type="Pfam" id="PF13546">
    <property type="entry name" value="DDE_5"/>
    <property type="match status" value="1"/>
</dbReference>
<organism evidence="2 3">
    <name type="scientific">Magnetospirillum gryphiswaldense (strain DSM 6361 / JCM 21280 / NBRC 15271 / MSR-1)</name>
    <dbReference type="NCBI Taxonomy" id="431944"/>
    <lineage>
        <taxon>Bacteria</taxon>
        <taxon>Pseudomonadati</taxon>
        <taxon>Pseudomonadota</taxon>
        <taxon>Alphaproteobacteria</taxon>
        <taxon>Rhodospirillales</taxon>
        <taxon>Rhodospirillaceae</taxon>
        <taxon>Magnetospirillum</taxon>
    </lineage>
</organism>
<reference evidence="2 3" key="1">
    <citation type="journal article" date="2014" name="Genome Announc.">
        <title>Complete genome sequence of Magnetospirillum gryphiswaldense MSR-1.</title>
        <authorList>
            <person name="Wang X."/>
            <person name="Wang Q."/>
            <person name="Zhang W."/>
            <person name="Wang Y."/>
            <person name="Li L."/>
            <person name="Wen T."/>
            <person name="Zhang T."/>
            <person name="Zhang Y."/>
            <person name="Xu J."/>
            <person name="Hu J."/>
            <person name="Li S."/>
            <person name="Liu L."/>
            <person name="Liu J."/>
            <person name="Jiang W."/>
            <person name="Tian J."/>
            <person name="Li Y."/>
            <person name="Schuler D."/>
            <person name="Wang L."/>
            <person name="Li J."/>
        </authorList>
    </citation>
    <scope>NUCLEOTIDE SEQUENCE [LARGE SCALE GENOMIC DNA]</scope>
    <source>
        <strain evidence="3">DSM 6361 / JCM 21280 / NBRC 15271 / MSR-1</strain>
    </source>
</reference>
<dbReference type="InterPro" id="IPR039365">
    <property type="entry name" value="IS701-like"/>
</dbReference>
<dbReference type="HOGENOM" id="CLU_2343365_0_0_5"/>
<protein>
    <recommendedName>
        <fullName evidence="1">Transposase IS701-like DDE domain-containing protein</fullName>
    </recommendedName>
</protein>
<gene>
    <name evidence="2" type="ordered locus">MGMSRv2__0011</name>
</gene>
<name>V6EYU2_MAGGM</name>
<feature type="domain" description="Transposase IS701-like DDE" evidence="1">
    <location>
        <begin position="16"/>
        <end position="96"/>
    </location>
</feature>
<dbReference type="PANTHER" id="PTHR33627">
    <property type="entry name" value="TRANSPOSASE"/>
    <property type="match status" value="1"/>
</dbReference>
<dbReference type="Proteomes" id="UP000018922">
    <property type="component" value="Chromosome I"/>
</dbReference>
<dbReference type="EMBL" id="HG794546">
    <property type="protein sequence ID" value="CDK97226.1"/>
    <property type="molecule type" value="Genomic_DNA"/>
</dbReference>
<proteinExistence type="predicted"/>
<dbReference type="KEGG" id="mgy:MGMSRv2__0011"/>